<name>A0ACB0M0V5_TRIPR</name>
<evidence type="ECO:0000313" key="1">
    <source>
        <dbReference type="EMBL" id="CAJ2675330.1"/>
    </source>
</evidence>
<gene>
    <name evidence="1" type="ORF">MILVUS5_LOCUS38383</name>
</gene>
<dbReference type="Proteomes" id="UP001177021">
    <property type="component" value="Unassembled WGS sequence"/>
</dbReference>
<proteinExistence type="predicted"/>
<organism evidence="1 2">
    <name type="scientific">Trifolium pratense</name>
    <name type="common">Red clover</name>
    <dbReference type="NCBI Taxonomy" id="57577"/>
    <lineage>
        <taxon>Eukaryota</taxon>
        <taxon>Viridiplantae</taxon>
        <taxon>Streptophyta</taxon>
        <taxon>Embryophyta</taxon>
        <taxon>Tracheophyta</taxon>
        <taxon>Spermatophyta</taxon>
        <taxon>Magnoliopsida</taxon>
        <taxon>eudicotyledons</taxon>
        <taxon>Gunneridae</taxon>
        <taxon>Pentapetalae</taxon>
        <taxon>rosids</taxon>
        <taxon>fabids</taxon>
        <taxon>Fabales</taxon>
        <taxon>Fabaceae</taxon>
        <taxon>Papilionoideae</taxon>
        <taxon>50 kb inversion clade</taxon>
        <taxon>NPAAA clade</taxon>
        <taxon>Hologalegina</taxon>
        <taxon>IRL clade</taxon>
        <taxon>Trifolieae</taxon>
        <taxon>Trifolium</taxon>
    </lineage>
</organism>
<reference evidence="1" key="1">
    <citation type="submission" date="2023-10" db="EMBL/GenBank/DDBJ databases">
        <authorList>
            <person name="Rodriguez Cubillos JULIANA M."/>
            <person name="De Vega J."/>
        </authorList>
    </citation>
    <scope>NUCLEOTIDE SEQUENCE</scope>
</reference>
<sequence>MDKIKVRYKLNNEDWKPSPITALATSIDGTRVAASREDGSLELWFVSPGTIGWHCQLTIHGDPNRIVSSLIWCPGGSKLNGFPHGRLFSSNIDGSVSFWDLYNLKQTVGDCGSKMVLESNGVSIWQMAVTLPKSDGGETNGVRIGNGYSKRFHGSDDHENSESDEDSDSDLPDVIKQSSLMDPRVAVAFDDGSVRIYTISDANEFIYLKSMSRVQGRVLSVAWSTDAKFIFSGSSDGVIRIWDAKSGIEAHHIPARLGAESGHELCIWSLLYLRSGTLVSGDSSGSIQFWDCQQGTPSQDPITKHKGDVHALAASPDHNMVFSAGSDGKVVLYKKSSSMIEKENWVYVDYQKKHTHDIRALTVAVPISQEDTLPDERIKRARHAEKPDVSNYHRWAHSGHPMLISAGDDTQLYAYPAKEFTGFKPHCICPVPQRTPIHVALNTSFNQSPMLLLQSSRWLEIRLLHLKNVRRTGDYAKAESVGRFKIKASRKIICSTLANSGVFFAYSDNEKPILHKVERSEAGKITWSFGKMKLPERLPFAHSMIFSHDSSWLIIAGHDRRIYVVDANSSELVHTFTPFREPQDDGLSPAEPPITRLFTSSDRQWLAAVNCFGDIYVFNLETLRQHWFISRMAGASVTAGGFPPQNNNILIITTSSNHVYAFDVEARQLGEWSMRNMFVLPRRFHEFPGEVIGLSFPPSSNSSTVMVYSSRAMCLIDFSLPVEQDEGEMLHTRDSMIKNSPNLNLKKRTKFKKNFENIEVLPLEKQNFEVSTLEKDRVLYLTHISNSRFFMIEKPWSDVVNSLEVQPVHRHIYGT</sequence>
<accession>A0ACB0M0V5</accession>
<evidence type="ECO:0000313" key="2">
    <source>
        <dbReference type="Proteomes" id="UP001177021"/>
    </source>
</evidence>
<keyword evidence="2" id="KW-1185">Reference proteome</keyword>
<protein>
    <submittedName>
        <fullName evidence="1">Uncharacterized protein</fullName>
    </submittedName>
</protein>
<comment type="caution">
    <text evidence="1">The sequence shown here is derived from an EMBL/GenBank/DDBJ whole genome shotgun (WGS) entry which is preliminary data.</text>
</comment>
<dbReference type="EMBL" id="CASHSV030000716">
    <property type="protein sequence ID" value="CAJ2675330.1"/>
    <property type="molecule type" value="Genomic_DNA"/>
</dbReference>